<dbReference type="SUPFAM" id="SSF56327">
    <property type="entry name" value="LDH C-terminal domain-like"/>
    <property type="match status" value="1"/>
</dbReference>
<feature type="binding site" evidence="9">
    <location>
        <position position="123"/>
    </location>
    <ligand>
        <name>substrate</name>
    </ligand>
</feature>
<dbReference type="GO" id="GO:0019752">
    <property type="term" value="P:carboxylic acid metabolic process"/>
    <property type="evidence" value="ECO:0007669"/>
    <property type="project" value="InterPro"/>
</dbReference>
<dbReference type="EMBL" id="KM113466">
    <property type="protein sequence ID" value="AIT70158.1"/>
    <property type="molecule type" value="mRNA"/>
</dbReference>
<evidence type="ECO:0000256" key="1">
    <source>
        <dbReference type="ARBA" id="ARBA00008824"/>
    </source>
</evidence>
<dbReference type="InterPro" id="IPR022383">
    <property type="entry name" value="Lactate/malate_DH_C"/>
</dbReference>
<dbReference type="InterPro" id="IPR015955">
    <property type="entry name" value="Lactate_DH/Glyco_Ohase_4_C"/>
</dbReference>
<evidence type="ECO:0000256" key="7">
    <source>
        <dbReference type="ARBA" id="ARBA00048313"/>
    </source>
</evidence>
<dbReference type="PIRSF" id="PIRSF000102">
    <property type="entry name" value="Lac_mal_DH"/>
    <property type="match status" value="1"/>
</dbReference>
<dbReference type="InterPro" id="IPR010097">
    <property type="entry name" value="Malate_DH_type1"/>
</dbReference>
<feature type="binding site" evidence="9">
    <location>
        <position position="155"/>
    </location>
    <ligand>
        <name>substrate</name>
    </ligand>
</feature>
<dbReference type="NCBIfam" id="TIGR01772">
    <property type="entry name" value="MDH_euk_gproteo"/>
    <property type="match status" value="1"/>
</dbReference>
<dbReference type="FunFam" id="3.90.110.10:FF:000001">
    <property type="entry name" value="Malate dehydrogenase"/>
    <property type="match status" value="1"/>
</dbReference>
<dbReference type="InterPro" id="IPR001557">
    <property type="entry name" value="L-lactate/malate_DH"/>
</dbReference>
<feature type="active site" description="Proton acceptor" evidence="8">
    <location>
        <position position="213"/>
    </location>
</feature>
<dbReference type="GO" id="GO:0006099">
    <property type="term" value="P:tricarboxylic acid cycle"/>
    <property type="evidence" value="ECO:0007669"/>
    <property type="project" value="UniProtKB-KW"/>
</dbReference>
<dbReference type="Pfam" id="PF02866">
    <property type="entry name" value="Ldh_1_C"/>
    <property type="match status" value="1"/>
</dbReference>
<dbReference type="AlphaFoldDB" id="A0A097IUM5"/>
<name>A0A097IUM5_9PHAE</name>
<evidence type="ECO:0000256" key="9">
    <source>
        <dbReference type="PIRSR" id="PIRSR000102-2"/>
    </source>
</evidence>
<feature type="binding site" evidence="10">
    <location>
        <position position="70"/>
    </location>
    <ligand>
        <name>NAD(+)</name>
        <dbReference type="ChEBI" id="CHEBI:57540"/>
    </ligand>
</feature>
<dbReference type="SMR" id="A0A097IUM5"/>
<proteinExistence type="evidence at transcript level"/>
<accession>A0A097IUM5</accession>
<evidence type="ECO:0000256" key="3">
    <source>
        <dbReference type="ARBA" id="ARBA00012995"/>
    </source>
</evidence>
<dbReference type="FunFam" id="3.40.50.720:FF:000013">
    <property type="entry name" value="Malate dehydrogenase"/>
    <property type="match status" value="1"/>
</dbReference>
<comment type="subunit">
    <text evidence="2">Homodimer.</text>
</comment>
<organism evidence="14">
    <name type="scientific">Desmarestia viridis</name>
    <dbReference type="NCBI Taxonomy" id="62313"/>
    <lineage>
        <taxon>Eukaryota</taxon>
        <taxon>Sar</taxon>
        <taxon>Stramenopiles</taxon>
        <taxon>Ochrophyta</taxon>
        <taxon>PX clade</taxon>
        <taxon>Phaeophyceae</taxon>
        <taxon>Desmarestiales</taxon>
        <taxon>Desmarestiaceae</taxon>
        <taxon>Desmarestia</taxon>
    </lineage>
</organism>
<feature type="binding site" evidence="9">
    <location>
        <position position="117"/>
    </location>
    <ligand>
        <name>substrate</name>
    </ligand>
</feature>
<evidence type="ECO:0000256" key="4">
    <source>
        <dbReference type="ARBA" id="ARBA00022532"/>
    </source>
</evidence>
<gene>
    <name evidence="14" type="primary">malate dehydrogenase</name>
</gene>
<dbReference type="GO" id="GO:0030060">
    <property type="term" value="F:L-malate dehydrogenase (NAD+) activity"/>
    <property type="evidence" value="ECO:0007669"/>
    <property type="project" value="UniProtKB-EC"/>
</dbReference>
<protein>
    <recommendedName>
        <fullName evidence="3">malate dehydrogenase</fullName>
        <ecNumber evidence="3">1.1.1.37</ecNumber>
    </recommendedName>
</protein>
<evidence type="ECO:0000256" key="10">
    <source>
        <dbReference type="PIRSR" id="PIRSR000102-3"/>
    </source>
</evidence>
<dbReference type="Pfam" id="PF00056">
    <property type="entry name" value="Ldh_1_N"/>
    <property type="match status" value="1"/>
</dbReference>
<sequence length="349" mass="36079">MSAVARASPLVRMAAPTASKAIGVSAARSFTGTARAQNKVAVVGAAGGIGQSMSLLLKLSGKIGHLSLFDIVNTPGVAADISHCNSEGKVTGHKGAEEMGTALDGADIVVIPAGVPRKPGMTRDDLFNTNASIVKGIAEQCSKSCPNACFLIISNPVNSTVPIFGDVLKANGVFNPAKLMGVTSLDVVRAKTFVAEHQGLDVSKMKVDVIGGHAGTTIIPLLSKVKGADFTEEDIKALTHRIQFGGDEVVQAKDGAGSATLSMAHAGAYFAGRVLDGLNGVKNVKECTFVECDLTDAPFFASPCTLGKDGVSKIHGFSKLTPFEQALVDDNVPTLINMAKKGSEFVKNN</sequence>
<dbReference type="CDD" id="cd01337">
    <property type="entry name" value="MDH_glyoxysomal_mitochondrial"/>
    <property type="match status" value="1"/>
</dbReference>
<evidence type="ECO:0000256" key="5">
    <source>
        <dbReference type="ARBA" id="ARBA00023002"/>
    </source>
</evidence>
<dbReference type="SUPFAM" id="SSF51735">
    <property type="entry name" value="NAD(P)-binding Rossmann-fold domains"/>
    <property type="match status" value="1"/>
</dbReference>
<feature type="binding site" evidence="10">
    <location>
        <begin position="44"/>
        <end position="50"/>
    </location>
    <ligand>
        <name>NAD(+)</name>
        <dbReference type="ChEBI" id="CHEBI:57540"/>
    </ligand>
</feature>
<keyword evidence="5 11" id="KW-0560">Oxidoreductase</keyword>
<feature type="binding site" evidence="10">
    <location>
        <begin position="153"/>
        <end position="155"/>
    </location>
    <ligand>
        <name>NAD(+)</name>
        <dbReference type="ChEBI" id="CHEBI:57540"/>
    </ligand>
</feature>
<dbReference type="PANTHER" id="PTHR11540">
    <property type="entry name" value="MALATE AND LACTATE DEHYDROGENASE"/>
    <property type="match status" value="1"/>
</dbReference>
<dbReference type="GO" id="GO:0005737">
    <property type="term" value="C:cytoplasm"/>
    <property type="evidence" value="ECO:0007669"/>
    <property type="project" value="TreeGrafter"/>
</dbReference>
<keyword evidence="6 10" id="KW-0520">NAD</keyword>
<feature type="binding site" evidence="10">
    <location>
        <position position="263"/>
    </location>
    <ligand>
        <name>NAD(+)</name>
        <dbReference type="ChEBI" id="CHEBI:57540"/>
    </ligand>
</feature>
<evidence type="ECO:0000256" key="2">
    <source>
        <dbReference type="ARBA" id="ARBA00011738"/>
    </source>
</evidence>
<dbReference type="PANTHER" id="PTHR11540:SF16">
    <property type="entry name" value="MALATE DEHYDROGENASE, MITOCHONDRIAL"/>
    <property type="match status" value="1"/>
</dbReference>
<feature type="binding site" evidence="10">
    <location>
        <position position="130"/>
    </location>
    <ligand>
        <name>NAD(+)</name>
        <dbReference type="ChEBI" id="CHEBI:57540"/>
    </ligand>
</feature>
<feature type="binding site" evidence="9">
    <location>
        <position position="189"/>
    </location>
    <ligand>
        <name>substrate</name>
    </ligand>
</feature>
<evidence type="ECO:0000259" key="12">
    <source>
        <dbReference type="Pfam" id="PF00056"/>
    </source>
</evidence>
<evidence type="ECO:0000256" key="8">
    <source>
        <dbReference type="PIRSR" id="PIRSR000102-1"/>
    </source>
</evidence>
<feature type="domain" description="Lactate/malate dehydrogenase N-terminal" evidence="12">
    <location>
        <begin position="39"/>
        <end position="181"/>
    </location>
</feature>
<comment type="similarity">
    <text evidence="1">Belongs to the LDH/MDH superfamily. MDH type 1 family.</text>
</comment>
<dbReference type="EC" id="1.1.1.37" evidence="3"/>
<comment type="catalytic activity">
    <reaction evidence="7">
        <text>(S)-malate + NAD(+) = oxaloacetate + NADH + H(+)</text>
        <dbReference type="Rhea" id="RHEA:21432"/>
        <dbReference type="ChEBI" id="CHEBI:15378"/>
        <dbReference type="ChEBI" id="CHEBI:15589"/>
        <dbReference type="ChEBI" id="CHEBI:16452"/>
        <dbReference type="ChEBI" id="CHEBI:57540"/>
        <dbReference type="ChEBI" id="CHEBI:57945"/>
        <dbReference type="EC" id="1.1.1.37"/>
    </reaction>
</comment>
<dbReference type="InterPro" id="IPR001236">
    <property type="entry name" value="Lactate/malate_DH_N"/>
</dbReference>
<evidence type="ECO:0000256" key="11">
    <source>
        <dbReference type="RuleBase" id="RU003369"/>
    </source>
</evidence>
<evidence type="ECO:0000256" key="6">
    <source>
        <dbReference type="ARBA" id="ARBA00023027"/>
    </source>
</evidence>
<reference evidence="14" key="1">
    <citation type="journal article" date="2014" name="PLoS ONE">
        <title>Phylogeny of c4-photosynthesis enzymes based on algal transcriptomic and genomic data supports an archaeal/proteobacterial origin and multiple duplication for most c4-related genes.</title>
        <authorList>
            <person name="Chi S."/>
            <person name="Wu S."/>
            <person name="Yu J."/>
            <person name="Wang X."/>
            <person name="Tang X."/>
            <person name="Liu T."/>
        </authorList>
    </citation>
    <scope>NUCLEOTIDE SEQUENCE</scope>
    <source>
        <strain evidence="14">FSQE-2052482</strain>
    </source>
</reference>
<keyword evidence="4" id="KW-0816">Tricarboxylic acid cycle</keyword>
<evidence type="ECO:0000259" key="13">
    <source>
        <dbReference type="Pfam" id="PF02866"/>
    </source>
</evidence>
<evidence type="ECO:0000313" key="14">
    <source>
        <dbReference type="EMBL" id="AIT70158.1"/>
    </source>
</evidence>
<dbReference type="Gene3D" id="3.90.110.10">
    <property type="entry name" value="Lactate dehydrogenase/glycoside hydrolase, family 4, C-terminal"/>
    <property type="match status" value="1"/>
</dbReference>
<dbReference type="Gene3D" id="3.40.50.720">
    <property type="entry name" value="NAD(P)-binding Rossmann-like Domain"/>
    <property type="match status" value="1"/>
</dbReference>
<dbReference type="InterPro" id="IPR036291">
    <property type="entry name" value="NAD(P)-bd_dom_sf"/>
</dbReference>
<feature type="domain" description="Lactate/malate dehydrogenase C-terminal" evidence="13">
    <location>
        <begin position="183"/>
        <end position="345"/>
    </location>
</feature>